<gene>
    <name evidence="3" type="ORF">Cgig2_011013</name>
</gene>
<dbReference type="PANTHER" id="PTHR33155:SF8">
    <property type="entry name" value="PROTEIN FANTASTIC FOUR 1"/>
    <property type="match status" value="1"/>
</dbReference>
<dbReference type="AlphaFoldDB" id="A0A9Q1KH43"/>
<protein>
    <recommendedName>
        <fullName evidence="2">FAF domain-containing protein</fullName>
    </recommendedName>
</protein>
<proteinExistence type="inferred from homology"/>
<dbReference type="EMBL" id="JAKOGI010000134">
    <property type="protein sequence ID" value="KAJ8442743.1"/>
    <property type="molecule type" value="Genomic_DNA"/>
</dbReference>
<evidence type="ECO:0000259" key="2">
    <source>
        <dbReference type="Pfam" id="PF11250"/>
    </source>
</evidence>
<keyword evidence="4" id="KW-1185">Reference proteome</keyword>
<dbReference type="OrthoDB" id="1916983at2759"/>
<evidence type="ECO:0000256" key="1">
    <source>
        <dbReference type="ARBA" id="ARBA00008690"/>
    </source>
</evidence>
<comment type="similarity">
    <text evidence="1">Belongs to the fantastic four family.</text>
</comment>
<comment type="caution">
    <text evidence="3">The sequence shown here is derived from an EMBL/GenBank/DDBJ whole genome shotgun (WGS) entry which is preliminary data.</text>
</comment>
<dbReference type="PANTHER" id="PTHR33155">
    <property type="entry name" value="FANTASTIC FOUR-LIKE PROTEIN (DUF3049)"/>
    <property type="match status" value="1"/>
</dbReference>
<organism evidence="3 4">
    <name type="scientific">Carnegiea gigantea</name>
    <dbReference type="NCBI Taxonomy" id="171969"/>
    <lineage>
        <taxon>Eukaryota</taxon>
        <taxon>Viridiplantae</taxon>
        <taxon>Streptophyta</taxon>
        <taxon>Embryophyta</taxon>
        <taxon>Tracheophyta</taxon>
        <taxon>Spermatophyta</taxon>
        <taxon>Magnoliopsida</taxon>
        <taxon>eudicotyledons</taxon>
        <taxon>Gunneridae</taxon>
        <taxon>Pentapetalae</taxon>
        <taxon>Caryophyllales</taxon>
        <taxon>Cactineae</taxon>
        <taxon>Cactaceae</taxon>
        <taxon>Cactoideae</taxon>
        <taxon>Echinocereeae</taxon>
        <taxon>Carnegiea</taxon>
    </lineage>
</organism>
<sequence length="233" mass="26065">MSTIVYQEVSQSSLSLKLSNPSKLIFSSSTTSHSNNNYDNKYGWGAIEALSCSQKNEPETQYVHPLAKRSSYSKFMSEKSLEIPYREDGRLVMKAVSAPSSNSRLKVERSDGRLRLSLVTDDQDDTVEEETEAEAETAVSMECKFGIDIDEEEGGKERKEEKEREEEEVAVEGKELGGVRLGEDMDGITLKFGGKMGTGEQLQRPNNTSCRCKDGGRGNIKRLINWEPFWVAT</sequence>
<feature type="domain" description="FAF" evidence="2">
    <location>
        <begin position="84"/>
        <end position="118"/>
    </location>
</feature>
<evidence type="ECO:0000313" key="3">
    <source>
        <dbReference type="EMBL" id="KAJ8442743.1"/>
    </source>
</evidence>
<dbReference type="InterPro" id="IPR021410">
    <property type="entry name" value="FAF"/>
</dbReference>
<dbReference type="Pfam" id="PF11250">
    <property type="entry name" value="FAF"/>
    <property type="match status" value="1"/>
</dbReference>
<dbReference type="InterPro" id="IPR046431">
    <property type="entry name" value="FAF_dom"/>
</dbReference>
<dbReference type="Proteomes" id="UP001153076">
    <property type="component" value="Unassembled WGS sequence"/>
</dbReference>
<name>A0A9Q1KH43_9CARY</name>
<reference evidence="3" key="1">
    <citation type="submission" date="2022-04" db="EMBL/GenBank/DDBJ databases">
        <title>Carnegiea gigantea Genome sequencing and assembly v2.</title>
        <authorList>
            <person name="Copetti D."/>
            <person name="Sanderson M.J."/>
            <person name="Burquez A."/>
            <person name="Wojciechowski M.F."/>
        </authorList>
    </citation>
    <scope>NUCLEOTIDE SEQUENCE</scope>
    <source>
        <strain evidence="3">SGP5-SGP5p</strain>
        <tissue evidence="3">Aerial part</tissue>
    </source>
</reference>
<accession>A0A9Q1KH43</accession>
<evidence type="ECO:0000313" key="4">
    <source>
        <dbReference type="Proteomes" id="UP001153076"/>
    </source>
</evidence>